<comment type="caution">
    <text evidence="2">The sequence shown here is derived from an EMBL/GenBank/DDBJ whole genome shotgun (WGS) entry which is preliminary data.</text>
</comment>
<evidence type="ECO:0000313" key="3">
    <source>
        <dbReference type="Proteomes" id="UP000685013"/>
    </source>
</evidence>
<evidence type="ECO:0000313" key="2">
    <source>
        <dbReference type="EMBL" id="KAG6570701.1"/>
    </source>
</evidence>
<feature type="transmembrane region" description="Helical" evidence="1">
    <location>
        <begin position="21"/>
        <end position="41"/>
    </location>
</feature>
<sequence length="114" mass="12987">MKYKAKHLPTIIGKKTTKTRTELFAIAQTFLFSSFVVFTFIGRTDPEEETRSGNWLNSKLVADKHNTNQRPKKPTLGVIQRAMRTLDIKKMKERGVGNGWIRASGPLERQLGQV</sequence>
<organism evidence="2 3">
    <name type="scientific">Cucurbita argyrosperma subsp. sororia</name>
    <dbReference type="NCBI Taxonomy" id="37648"/>
    <lineage>
        <taxon>Eukaryota</taxon>
        <taxon>Viridiplantae</taxon>
        <taxon>Streptophyta</taxon>
        <taxon>Embryophyta</taxon>
        <taxon>Tracheophyta</taxon>
        <taxon>Spermatophyta</taxon>
        <taxon>Magnoliopsida</taxon>
        <taxon>eudicotyledons</taxon>
        <taxon>Gunneridae</taxon>
        <taxon>Pentapetalae</taxon>
        <taxon>rosids</taxon>
        <taxon>fabids</taxon>
        <taxon>Cucurbitales</taxon>
        <taxon>Cucurbitaceae</taxon>
        <taxon>Cucurbiteae</taxon>
        <taxon>Cucurbita</taxon>
    </lineage>
</organism>
<name>A0AAV6LV48_9ROSI</name>
<dbReference type="EMBL" id="JAGKQH010000020">
    <property type="protein sequence ID" value="KAG6570701.1"/>
    <property type="molecule type" value="Genomic_DNA"/>
</dbReference>
<proteinExistence type="predicted"/>
<keyword evidence="1" id="KW-0472">Membrane</keyword>
<keyword evidence="3" id="KW-1185">Reference proteome</keyword>
<dbReference type="Proteomes" id="UP000685013">
    <property type="component" value="Chromosome 20"/>
</dbReference>
<feature type="non-terminal residue" evidence="2">
    <location>
        <position position="1"/>
    </location>
</feature>
<keyword evidence="1" id="KW-1133">Transmembrane helix</keyword>
<keyword evidence="1" id="KW-0812">Transmembrane</keyword>
<gene>
    <name evidence="2" type="ORF">SDJN03_29616</name>
</gene>
<protein>
    <submittedName>
        <fullName evidence="2">Uncharacterized protein</fullName>
    </submittedName>
</protein>
<evidence type="ECO:0000256" key="1">
    <source>
        <dbReference type="SAM" id="Phobius"/>
    </source>
</evidence>
<dbReference type="AlphaFoldDB" id="A0AAV6LV48"/>
<accession>A0AAV6LV48</accession>
<reference evidence="2 3" key="1">
    <citation type="journal article" date="2021" name="Hortic Res">
        <title>The domestication of Cucurbita argyrosperma as revealed by the genome of its wild relative.</title>
        <authorList>
            <person name="Barrera-Redondo J."/>
            <person name="Sanchez-de la Vega G."/>
            <person name="Aguirre-Liguori J.A."/>
            <person name="Castellanos-Morales G."/>
            <person name="Gutierrez-Guerrero Y.T."/>
            <person name="Aguirre-Dugua X."/>
            <person name="Aguirre-Planter E."/>
            <person name="Tenaillon M.I."/>
            <person name="Lira-Saade R."/>
            <person name="Eguiarte L.E."/>
        </authorList>
    </citation>
    <scope>NUCLEOTIDE SEQUENCE [LARGE SCALE GENOMIC DNA]</scope>
    <source>
        <strain evidence="2">JBR-2021</strain>
    </source>
</reference>